<gene>
    <name evidence="3" type="ORF">GE300_19175</name>
</gene>
<feature type="transmembrane region" description="Helical" evidence="1">
    <location>
        <begin position="300"/>
        <end position="317"/>
    </location>
</feature>
<dbReference type="PANTHER" id="PTHR23028:SF53">
    <property type="entry name" value="ACYL_TRANSF_3 DOMAIN-CONTAINING PROTEIN"/>
    <property type="match status" value="1"/>
</dbReference>
<dbReference type="GO" id="GO:0000271">
    <property type="term" value="P:polysaccharide biosynthetic process"/>
    <property type="evidence" value="ECO:0007669"/>
    <property type="project" value="TreeGrafter"/>
</dbReference>
<dbReference type="AlphaFoldDB" id="A0A6L5Z6N3"/>
<dbReference type="Proteomes" id="UP000474957">
    <property type="component" value="Unassembled WGS sequence"/>
</dbReference>
<dbReference type="GO" id="GO:0016747">
    <property type="term" value="F:acyltransferase activity, transferring groups other than amino-acyl groups"/>
    <property type="evidence" value="ECO:0007669"/>
    <property type="project" value="InterPro"/>
</dbReference>
<feature type="transmembrane region" description="Helical" evidence="1">
    <location>
        <begin position="199"/>
        <end position="220"/>
    </location>
</feature>
<feature type="transmembrane region" description="Helical" evidence="1">
    <location>
        <begin position="78"/>
        <end position="100"/>
    </location>
</feature>
<keyword evidence="3" id="KW-0012">Acyltransferase</keyword>
<feature type="domain" description="Acyltransferase 3" evidence="2">
    <location>
        <begin position="22"/>
        <end position="313"/>
    </location>
</feature>
<comment type="caution">
    <text evidence="3">The sequence shown here is derived from an EMBL/GenBank/DDBJ whole genome shotgun (WGS) entry which is preliminary data.</text>
</comment>
<dbReference type="PANTHER" id="PTHR23028">
    <property type="entry name" value="ACETYLTRANSFERASE"/>
    <property type="match status" value="1"/>
</dbReference>
<keyword evidence="1" id="KW-0472">Membrane</keyword>
<organism evidence="3 4">
    <name type="scientific">Halovulum marinum</name>
    <dbReference type="NCBI Taxonomy" id="2662447"/>
    <lineage>
        <taxon>Bacteria</taxon>
        <taxon>Pseudomonadati</taxon>
        <taxon>Pseudomonadota</taxon>
        <taxon>Alphaproteobacteria</taxon>
        <taxon>Rhodobacterales</taxon>
        <taxon>Paracoccaceae</taxon>
        <taxon>Halovulum</taxon>
    </lineage>
</organism>
<protein>
    <submittedName>
        <fullName evidence="3">Acyltransferase family protein</fullName>
    </submittedName>
</protein>
<feature type="transmembrane region" description="Helical" evidence="1">
    <location>
        <begin position="129"/>
        <end position="148"/>
    </location>
</feature>
<keyword evidence="3" id="KW-0808">Transferase</keyword>
<evidence type="ECO:0000313" key="4">
    <source>
        <dbReference type="Proteomes" id="UP000474957"/>
    </source>
</evidence>
<evidence type="ECO:0000256" key="1">
    <source>
        <dbReference type="SAM" id="Phobius"/>
    </source>
</evidence>
<evidence type="ECO:0000259" key="2">
    <source>
        <dbReference type="Pfam" id="PF01757"/>
    </source>
</evidence>
<dbReference type="Pfam" id="PF01757">
    <property type="entry name" value="Acyl_transf_3"/>
    <property type="match status" value="1"/>
</dbReference>
<accession>A0A6L5Z6N3</accession>
<sequence>MMRSEIRRGTSMADLLPGPGAVRLILALMIVAEHISGLRIGGPAFMAVFVLSGYWVARSWDLRYRQLPRPEATFWLSRILRLWPLYAVVFLGTTLVLAQVAGRYDPATWAGLPILGLASHGLDRIGIAWSLDILLQFYLLLPLLWALAGRTGPAGAALWVLAAAAAGWALILATGLVLLPAFLPLFALGWAAHARGWRVPLWGALAAGAGFVLVAGAALVLPDWRGFVIGGSGSFGGDKLFALVWVLPLVPALLWSVRRPSGAADRLLGEIAYPVFLLHYPVIVTGRALLGRDYSAPEKLALVAAVLAAALVLHLVLGRPLEALRQRVVRGRAARPLAGESA</sequence>
<evidence type="ECO:0000313" key="3">
    <source>
        <dbReference type="EMBL" id="MSU91705.1"/>
    </source>
</evidence>
<proteinExistence type="predicted"/>
<feature type="transmembrane region" description="Helical" evidence="1">
    <location>
        <begin position="240"/>
        <end position="257"/>
    </location>
</feature>
<dbReference type="EMBL" id="WIND01000024">
    <property type="protein sequence ID" value="MSU91705.1"/>
    <property type="molecule type" value="Genomic_DNA"/>
</dbReference>
<reference evidence="3 4" key="1">
    <citation type="submission" date="2019-10" db="EMBL/GenBank/DDBJ databases">
        <title>Cognatihalovulum marinum gen. nov. sp. nov., a new member of the family Rhodobacteraceae isolated from deep seawater of the Northwest Indian Ocean.</title>
        <authorList>
            <person name="Ruan C."/>
            <person name="Wang J."/>
            <person name="Zheng X."/>
            <person name="Song L."/>
            <person name="Zhu Y."/>
            <person name="Huang Y."/>
            <person name="Lu Z."/>
            <person name="Du W."/>
            <person name="Huang L."/>
            <person name="Dai X."/>
        </authorList>
    </citation>
    <scope>NUCLEOTIDE SEQUENCE [LARGE SCALE GENOMIC DNA]</scope>
    <source>
        <strain evidence="3 4">2CG4</strain>
    </source>
</reference>
<feature type="transmembrane region" description="Helical" evidence="1">
    <location>
        <begin position="269"/>
        <end position="288"/>
    </location>
</feature>
<dbReference type="InterPro" id="IPR050879">
    <property type="entry name" value="Acyltransferase_3"/>
</dbReference>
<dbReference type="InterPro" id="IPR002656">
    <property type="entry name" value="Acyl_transf_3_dom"/>
</dbReference>
<keyword evidence="4" id="KW-1185">Reference proteome</keyword>
<name>A0A6L5Z6N3_9RHOB</name>
<dbReference type="GO" id="GO:0016020">
    <property type="term" value="C:membrane"/>
    <property type="evidence" value="ECO:0007669"/>
    <property type="project" value="TreeGrafter"/>
</dbReference>
<keyword evidence="1" id="KW-0812">Transmembrane</keyword>
<feature type="transmembrane region" description="Helical" evidence="1">
    <location>
        <begin position="38"/>
        <end position="57"/>
    </location>
</feature>
<keyword evidence="1" id="KW-1133">Transmembrane helix</keyword>
<feature type="transmembrane region" description="Helical" evidence="1">
    <location>
        <begin position="154"/>
        <end position="187"/>
    </location>
</feature>